<reference evidence="1" key="2">
    <citation type="journal article" date="2015" name="Data Brief">
        <title>Shoot transcriptome of the giant reed, Arundo donax.</title>
        <authorList>
            <person name="Barrero R.A."/>
            <person name="Guerrero F.D."/>
            <person name="Moolhuijzen P."/>
            <person name="Goolsby J.A."/>
            <person name="Tidwell J."/>
            <person name="Bellgard S.E."/>
            <person name="Bellgard M.I."/>
        </authorList>
    </citation>
    <scope>NUCLEOTIDE SEQUENCE</scope>
    <source>
        <tissue evidence="1">Shoot tissue taken approximately 20 cm above the soil surface</tissue>
    </source>
</reference>
<protein>
    <submittedName>
        <fullName evidence="1">Uncharacterized protein</fullName>
    </submittedName>
</protein>
<dbReference type="AlphaFoldDB" id="A0A0A9F670"/>
<organism evidence="1">
    <name type="scientific">Arundo donax</name>
    <name type="common">Giant reed</name>
    <name type="synonym">Donax arundinaceus</name>
    <dbReference type="NCBI Taxonomy" id="35708"/>
    <lineage>
        <taxon>Eukaryota</taxon>
        <taxon>Viridiplantae</taxon>
        <taxon>Streptophyta</taxon>
        <taxon>Embryophyta</taxon>
        <taxon>Tracheophyta</taxon>
        <taxon>Spermatophyta</taxon>
        <taxon>Magnoliopsida</taxon>
        <taxon>Liliopsida</taxon>
        <taxon>Poales</taxon>
        <taxon>Poaceae</taxon>
        <taxon>PACMAD clade</taxon>
        <taxon>Arundinoideae</taxon>
        <taxon>Arundineae</taxon>
        <taxon>Arundo</taxon>
    </lineage>
</organism>
<dbReference type="EMBL" id="GBRH01189366">
    <property type="protein sequence ID" value="JAE08530.1"/>
    <property type="molecule type" value="Transcribed_RNA"/>
</dbReference>
<name>A0A0A9F670_ARUDO</name>
<proteinExistence type="predicted"/>
<reference evidence="1" key="1">
    <citation type="submission" date="2014-09" db="EMBL/GenBank/DDBJ databases">
        <authorList>
            <person name="Magalhaes I.L.F."/>
            <person name="Oliveira U."/>
            <person name="Santos F.R."/>
            <person name="Vidigal T.H.D.A."/>
            <person name="Brescovit A.D."/>
            <person name="Santos A.J."/>
        </authorList>
    </citation>
    <scope>NUCLEOTIDE SEQUENCE</scope>
    <source>
        <tissue evidence="1">Shoot tissue taken approximately 20 cm above the soil surface</tissue>
    </source>
</reference>
<accession>A0A0A9F670</accession>
<sequence>MFLVLTKVHSVSGRDFLFLHLQNAEFRIWLLLFWLYSSRCSGNHLNEANIS</sequence>
<evidence type="ECO:0000313" key="1">
    <source>
        <dbReference type="EMBL" id="JAE08530.1"/>
    </source>
</evidence>